<organism evidence="1 2">
    <name type="scientific">Lichenicoccus roseus</name>
    <dbReference type="NCBI Taxonomy" id="2683649"/>
    <lineage>
        <taxon>Bacteria</taxon>
        <taxon>Pseudomonadati</taxon>
        <taxon>Pseudomonadota</taxon>
        <taxon>Alphaproteobacteria</taxon>
        <taxon>Acetobacterales</taxon>
        <taxon>Acetobacteraceae</taxon>
        <taxon>Lichenicoccus</taxon>
    </lineage>
</organism>
<evidence type="ECO:0000313" key="1">
    <source>
        <dbReference type="EMBL" id="TLU72093.1"/>
    </source>
</evidence>
<evidence type="ECO:0000313" key="2">
    <source>
        <dbReference type="Proteomes" id="UP000305654"/>
    </source>
</evidence>
<reference evidence="1 2" key="1">
    <citation type="submission" date="2019-05" db="EMBL/GenBank/DDBJ databases">
        <authorList>
            <person name="Pankratov T."/>
            <person name="Grouzdev D."/>
        </authorList>
    </citation>
    <scope>NUCLEOTIDE SEQUENCE [LARGE SCALE GENOMIC DNA]</scope>
    <source>
        <strain evidence="1 2">KEBCLARHB70R</strain>
    </source>
</reference>
<protein>
    <recommendedName>
        <fullName evidence="3">Peroxiredoxin</fullName>
    </recommendedName>
</protein>
<keyword evidence="2" id="KW-1185">Reference proteome</keyword>
<evidence type="ECO:0008006" key="3">
    <source>
        <dbReference type="Google" id="ProtNLM"/>
    </source>
</evidence>
<dbReference type="EMBL" id="VCDI01000004">
    <property type="protein sequence ID" value="TLU72093.1"/>
    <property type="molecule type" value="Genomic_DNA"/>
</dbReference>
<dbReference type="RefSeq" id="WP_138326499.1">
    <property type="nucleotide sequence ID" value="NZ_VCDI01000004.1"/>
</dbReference>
<dbReference type="Proteomes" id="UP000305654">
    <property type="component" value="Unassembled WGS sequence"/>
</dbReference>
<name>A0A5R9J5G5_9PROT</name>
<dbReference type="AlphaFoldDB" id="A0A5R9J5G5"/>
<dbReference type="InterPro" id="IPR027396">
    <property type="entry name" value="DsrEFH-like"/>
</dbReference>
<dbReference type="Gene3D" id="3.40.1260.10">
    <property type="entry name" value="DsrEFH-like"/>
    <property type="match status" value="2"/>
</dbReference>
<sequence length="128" mass="12904">MTASGATLGIVLLDGSHAHAHFAFSMAAGAAAMDRTVVLFASGAGLEALCLDWSGLADAGHDRVLVDRGVAGLDTLREAALTLEVRLLACEAGLRGGSIEPGRLLEAVEVSGIASFLEAVAGGQIVSF</sequence>
<dbReference type="OrthoDB" id="7278589at2"/>
<dbReference type="SUPFAM" id="SSF75169">
    <property type="entry name" value="DsrEFH-like"/>
    <property type="match status" value="1"/>
</dbReference>
<gene>
    <name evidence="1" type="ORF">FE263_13290</name>
</gene>
<accession>A0A5R9J5G5</accession>
<proteinExistence type="predicted"/>
<comment type="caution">
    <text evidence="1">The sequence shown here is derived from an EMBL/GenBank/DDBJ whole genome shotgun (WGS) entry which is preliminary data.</text>
</comment>